<feature type="compositionally biased region" description="Polar residues" evidence="1">
    <location>
        <begin position="21"/>
        <end position="34"/>
    </location>
</feature>
<evidence type="ECO:0000256" key="1">
    <source>
        <dbReference type="SAM" id="MobiDB-lite"/>
    </source>
</evidence>
<feature type="non-terminal residue" evidence="2">
    <location>
        <position position="138"/>
    </location>
</feature>
<evidence type="ECO:0000313" key="2">
    <source>
        <dbReference type="EMBL" id="KAL0568061.1"/>
    </source>
</evidence>
<protein>
    <submittedName>
        <fullName evidence="2">Uncharacterized protein</fullName>
    </submittedName>
</protein>
<keyword evidence="3" id="KW-1185">Reference proteome</keyword>
<dbReference type="Proteomes" id="UP001465976">
    <property type="component" value="Unassembled WGS sequence"/>
</dbReference>
<dbReference type="EMBL" id="JBAHYK010001425">
    <property type="protein sequence ID" value="KAL0568061.1"/>
    <property type="molecule type" value="Genomic_DNA"/>
</dbReference>
<gene>
    <name evidence="2" type="ORF">V5O48_013934</name>
</gene>
<feature type="region of interest" description="Disordered" evidence="1">
    <location>
        <begin position="88"/>
        <end position="124"/>
    </location>
</feature>
<reference evidence="2 3" key="1">
    <citation type="submission" date="2024-02" db="EMBL/GenBank/DDBJ databases">
        <title>A draft genome for the cacao thread blight pathogen Marasmius crinis-equi.</title>
        <authorList>
            <person name="Cohen S.P."/>
            <person name="Baruah I.K."/>
            <person name="Amoako-Attah I."/>
            <person name="Bukari Y."/>
            <person name="Meinhardt L.W."/>
            <person name="Bailey B.A."/>
        </authorList>
    </citation>
    <scope>NUCLEOTIDE SEQUENCE [LARGE SCALE GENOMIC DNA]</scope>
    <source>
        <strain evidence="2 3">GH-76</strain>
    </source>
</reference>
<feature type="region of interest" description="Disordered" evidence="1">
    <location>
        <begin position="1"/>
        <end position="34"/>
    </location>
</feature>
<accession>A0ABR3EZ49</accession>
<sequence length="138" mass="15727">MTPEPEIPEILLETPPLLPEQSNPNAARQPISDSTLDAARELSNPKKCKKRAENLGEVERLTKRPRKVKLEEVDSNTLQSIAREEGFRHYKPTTNASNENKVPLSELRKSAASTGYIRKPQAPLPEMREYNFDKLYQD</sequence>
<proteinExistence type="predicted"/>
<evidence type="ECO:0000313" key="3">
    <source>
        <dbReference type="Proteomes" id="UP001465976"/>
    </source>
</evidence>
<comment type="caution">
    <text evidence="2">The sequence shown here is derived from an EMBL/GenBank/DDBJ whole genome shotgun (WGS) entry which is preliminary data.</text>
</comment>
<feature type="compositionally biased region" description="Low complexity" evidence="1">
    <location>
        <begin position="1"/>
        <end position="15"/>
    </location>
</feature>
<name>A0ABR3EZ49_9AGAR</name>
<organism evidence="2 3">
    <name type="scientific">Marasmius crinis-equi</name>
    <dbReference type="NCBI Taxonomy" id="585013"/>
    <lineage>
        <taxon>Eukaryota</taxon>
        <taxon>Fungi</taxon>
        <taxon>Dikarya</taxon>
        <taxon>Basidiomycota</taxon>
        <taxon>Agaricomycotina</taxon>
        <taxon>Agaricomycetes</taxon>
        <taxon>Agaricomycetidae</taxon>
        <taxon>Agaricales</taxon>
        <taxon>Marasmiineae</taxon>
        <taxon>Marasmiaceae</taxon>
        <taxon>Marasmius</taxon>
    </lineage>
</organism>